<dbReference type="HOGENOM" id="CLU_051234_1_0_1"/>
<dbReference type="Gene3D" id="3.90.175.10">
    <property type="entry name" value="Diphtheria Toxin, domain 1"/>
    <property type="match status" value="1"/>
</dbReference>
<keyword evidence="3" id="KW-1185">Reference proteome</keyword>
<dbReference type="SUPFAM" id="SSF56399">
    <property type="entry name" value="ADP-ribosylation"/>
    <property type="match status" value="1"/>
</dbReference>
<dbReference type="InterPro" id="IPR000626">
    <property type="entry name" value="Ubiquitin-like_dom"/>
</dbReference>
<dbReference type="STRING" id="1432141.A0A015IS93"/>
<dbReference type="SUPFAM" id="SSF54236">
    <property type="entry name" value="Ubiquitin-like"/>
    <property type="match status" value="1"/>
</dbReference>
<dbReference type="Gene3D" id="3.10.20.90">
    <property type="entry name" value="Phosphatidylinositol 3-kinase Catalytic Subunit, Chain A, domain 1"/>
    <property type="match status" value="1"/>
</dbReference>
<evidence type="ECO:0000313" key="2">
    <source>
        <dbReference type="EMBL" id="EXX60072.1"/>
    </source>
</evidence>
<dbReference type="PRINTS" id="PR00348">
    <property type="entry name" value="UBIQUITIN"/>
</dbReference>
<dbReference type="PANTHER" id="PTHR36649">
    <property type="entry name" value="UBIQUITIN-LIKE DOMAIN-CONTAINING PROTEIN"/>
    <property type="match status" value="1"/>
</dbReference>
<feature type="domain" description="Ubiquitin-like" evidence="1">
    <location>
        <begin position="86"/>
        <end position="161"/>
    </location>
</feature>
<accession>A0A015IS93</accession>
<dbReference type="FunFam" id="3.10.20.90:FF:000160">
    <property type="entry name" value="Polyubiquitin-C"/>
    <property type="match status" value="1"/>
</dbReference>
<dbReference type="EMBL" id="JEMT01026046">
    <property type="protein sequence ID" value="EXX60072.1"/>
    <property type="molecule type" value="Genomic_DNA"/>
</dbReference>
<dbReference type="OMA" id="TASHNCK"/>
<gene>
    <name evidence="2" type="ORF">RirG_183210</name>
</gene>
<dbReference type="PROSITE" id="PS50053">
    <property type="entry name" value="UBIQUITIN_2"/>
    <property type="match status" value="1"/>
</dbReference>
<evidence type="ECO:0000259" key="1">
    <source>
        <dbReference type="PROSITE" id="PS50053"/>
    </source>
</evidence>
<organism evidence="2 3">
    <name type="scientific">Rhizophagus irregularis (strain DAOM 197198w)</name>
    <name type="common">Glomus intraradices</name>
    <dbReference type="NCBI Taxonomy" id="1432141"/>
    <lineage>
        <taxon>Eukaryota</taxon>
        <taxon>Fungi</taxon>
        <taxon>Fungi incertae sedis</taxon>
        <taxon>Mucoromycota</taxon>
        <taxon>Glomeromycotina</taxon>
        <taxon>Glomeromycetes</taxon>
        <taxon>Glomerales</taxon>
        <taxon>Glomeraceae</taxon>
        <taxon>Rhizophagus</taxon>
    </lineage>
</organism>
<sequence length="344" mass="38818">MSNSLLAAALSAVTNNTIITYDDYVGKKIGDNISYSVLDQKSLHQSHLVGGKVPTLSSKGPEVYHPPKELKIRHQVFTPLKSFGSGQIFVNTLTGKTITLELNFSDTIYNLKEKIQDKEGIPPDQQRLVFAGMLLEDGRTLSDYKIKKHSTIHLVLRLTGGGPSSTTALYIQPDQLAPRFDYDFTNVNDNGKAFMRGNFEYKRPCGWKRVALNVLDKYENNIWLGVRGDRKLLTDSVHNEWPVSYHGTASHNCKSIAEDGYLLCKSKRFAFGHGIYSTPDIDVASKYAAKFTHEGDRYQVVFQNRINQTNLVRVSKEETRVGEYWISPDGIYLRPYGICIKKDN</sequence>
<dbReference type="InterPro" id="IPR019954">
    <property type="entry name" value="Ubiquitin_CS"/>
</dbReference>
<dbReference type="SMART" id="SM00213">
    <property type="entry name" value="UBQ"/>
    <property type="match status" value="1"/>
</dbReference>
<protein>
    <submittedName>
        <fullName evidence="2">Ubiquitin-ribosomal 60S subunit protein L40B fusion protein</fullName>
    </submittedName>
</protein>
<reference evidence="2 3" key="1">
    <citation type="submission" date="2014-02" db="EMBL/GenBank/DDBJ databases">
        <title>Single nucleus genome sequencing reveals high similarity among nuclei of an endomycorrhizal fungus.</title>
        <authorList>
            <person name="Lin K."/>
            <person name="Geurts R."/>
            <person name="Zhang Z."/>
            <person name="Limpens E."/>
            <person name="Saunders D.G."/>
            <person name="Mu D."/>
            <person name="Pang E."/>
            <person name="Cao H."/>
            <person name="Cha H."/>
            <person name="Lin T."/>
            <person name="Zhou Q."/>
            <person name="Shang Y."/>
            <person name="Li Y."/>
            <person name="Ivanov S."/>
            <person name="Sharma T."/>
            <person name="Velzen R.V."/>
            <person name="Ruijter N.D."/>
            <person name="Aanen D.K."/>
            <person name="Win J."/>
            <person name="Kamoun S."/>
            <person name="Bisseling T."/>
            <person name="Huang S."/>
        </authorList>
    </citation>
    <scope>NUCLEOTIDE SEQUENCE [LARGE SCALE GENOMIC DNA]</scope>
    <source>
        <strain evidence="3">DAOM197198w</strain>
    </source>
</reference>
<dbReference type="Proteomes" id="UP000022910">
    <property type="component" value="Unassembled WGS sequence"/>
</dbReference>
<dbReference type="PANTHER" id="PTHR36649:SF28">
    <property type="entry name" value="UBIQUITIN-LIKE DOMAIN-CONTAINING PROTEIN"/>
    <property type="match status" value="1"/>
</dbReference>
<dbReference type="InterPro" id="IPR029071">
    <property type="entry name" value="Ubiquitin-like_domsf"/>
</dbReference>
<name>A0A015IS93_RHIIW</name>
<dbReference type="AlphaFoldDB" id="A0A015IS93"/>
<comment type="caution">
    <text evidence="2">The sequence shown here is derived from an EMBL/GenBank/DDBJ whole genome shotgun (WGS) entry which is preliminary data.</text>
</comment>
<dbReference type="InterPro" id="IPR019956">
    <property type="entry name" value="Ubiquitin_dom"/>
</dbReference>
<dbReference type="OrthoDB" id="428577at2759"/>
<evidence type="ECO:0000313" key="3">
    <source>
        <dbReference type="Proteomes" id="UP000022910"/>
    </source>
</evidence>
<proteinExistence type="predicted"/>
<dbReference type="Pfam" id="PF00240">
    <property type="entry name" value="ubiquitin"/>
    <property type="match status" value="1"/>
</dbReference>
<dbReference type="PROSITE" id="PS00299">
    <property type="entry name" value="UBIQUITIN_1"/>
    <property type="match status" value="1"/>
</dbReference>